<protein>
    <submittedName>
        <fullName evidence="1">Uncharacterized protein</fullName>
    </submittedName>
</protein>
<sequence>MVQLTKLAFFSRIANFFGGLFGRGNGSSGDKLHSEVSGKTEGSFAFNKSMYLAEGVGWVDWASRFTAFHLQPEWYGKETVVKMKYMVVPPGDTRLWTFDPEFYRFDGGKPISEELNCPYQTTCLVMADWQKFAWHVERVMFAKRKNRLPLRITQLINNLTKAGTSHYMFVSGPKVGKVYFNEI</sequence>
<organism evidence="1 2">
    <name type="scientific">Entomophthora muscae</name>
    <dbReference type="NCBI Taxonomy" id="34485"/>
    <lineage>
        <taxon>Eukaryota</taxon>
        <taxon>Fungi</taxon>
        <taxon>Fungi incertae sedis</taxon>
        <taxon>Zoopagomycota</taxon>
        <taxon>Entomophthoromycotina</taxon>
        <taxon>Entomophthoromycetes</taxon>
        <taxon>Entomophthorales</taxon>
        <taxon>Entomophthoraceae</taxon>
        <taxon>Entomophthora</taxon>
    </lineage>
</organism>
<comment type="caution">
    <text evidence="1">The sequence shown here is derived from an EMBL/GenBank/DDBJ whole genome shotgun (WGS) entry which is preliminary data.</text>
</comment>
<evidence type="ECO:0000313" key="2">
    <source>
        <dbReference type="Proteomes" id="UP001165960"/>
    </source>
</evidence>
<keyword evidence="2" id="KW-1185">Reference proteome</keyword>
<dbReference type="Proteomes" id="UP001165960">
    <property type="component" value="Unassembled WGS sequence"/>
</dbReference>
<proteinExistence type="predicted"/>
<dbReference type="EMBL" id="QTSX02000020">
    <property type="protein sequence ID" value="KAJ9090011.1"/>
    <property type="molecule type" value="Genomic_DNA"/>
</dbReference>
<name>A0ACC2UU42_9FUNG</name>
<reference evidence="1" key="1">
    <citation type="submission" date="2022-04" db="EMBL/GenBank/DDBJ databases">
        <title>Genome of the entomopathogenic fungus Entomophthora muscae.</title>
        <authorList>
            <person name="Elya C."/>
            <person name="Lovett B.R."/>
            <person name="Lee E."/>
            <person name="Macias A.M."/>
            <person name="Hajek A.E."/>
            <person name="De Bivort B.L."/>
            <person name="Kasson M.T."/>
            <person name="De Fine Licht H.H."/>
            <person name="Stajich J.E."/>
        </authorList>
    </citation>
    <scope>NUCLEOTIDE SEQUENCE</scope>
    <source>
        <strain evidence="1">Berkeley</strain>
    </source>
</reference>
<evidence type="ECO:0000313" key="1">
    <source>
        <dbReference type="EMBL" id="KAJ9090011.1"/>
    </source>
</evidence>
<accession>A0ACC2UU42</accession>
<gene>
    <name evidence="1" type="ORF">DSO57_1007005</name>
</gene>